<name>A0ABS6E3B0_9FIRM</name>
<feature type="transmembrane region" description="Helical" evidence="1">
    <location>
        <begin position="496"/>
        <end position="514"/>
    </location>
</feature>
<keyword evidence="1" id="KW-1133">Transmembrane helix</keyword>
<feature type="transmembrane region" description="Helical" evidence="1">
    <location>
        <begin position="324"/>
        <end position="344"/>
    </location>
</feature>
<proteinExistence type="predicted"/>
<evidence type="ECO:0000256" key="1">
    <source>
        <dbReference type="SAM" id="Phobius"/>
    </source>
</evidence>
<feature type="transmembrane region" description="Helical" evidence="1">
    <location>
        <begin position="291"/>
        <end position="312"/>
    </location>
</feature>
<feature type="transmembrane region" description="Helical" evidence="1">
    <location>
        <begin position="472"/>
        <end position="489"/>
    </location>
</feature>
<dbReference type="Proteomes" id="UP000749471">
    <property type="component" value="Unassembled WGS sequence"/>
</dbReference>
<gene>
    <name evidence="2" type="ORF">KQI42_05245</name>
</gene>
<feature type="transmembrane region" description="Helical" evidence="1">
    <location>
        <begin position="381"/>
        <end position="402"/>
    </location>
</feature>
<feature type="transmembrane region" description="Helical" evidence="1">
    <location>
        <begin position="448"/>
        <end position="466"/>
    </location>
</feature>
<feature type="transmembrane region" description="Helical" evidence="1">
    <location>
        <begin position="350"/>
        <end position="369"/>
    </location>
</feature>
<dbReference type="RefSeq" id="WP_216517464.1">
    <property type="nucleotide sequence ID" value="NZ_JAHLPM010000003.1"/>
</dbReference>
<feature type="transmembrane region" description="Helical" evidence="1">
    <location>
        <begin position="414"/>
        <end position="436"/>
    </location>
</feature>
<accession>A0ABS6E3B0</accession>
<reference evidence="2 3" key="1">
    <citation type="submission" date="2021-06" db="EMBL/GenBank/DDBJ databases">
        <authorList>
            <person name="Sun Q."/>
            <person name="Li D."/>
        </authorList>
    </citation>
    <scope>NUCLEOTIDE SEQUENCE [LARGE SCALE GENOMIC DNA]</scope>
    <source>
        <strain evidence="2 3">MSJ-40</strain>
    </source>
</reference>
<evidence type="ECO:0008006" key="4">
    <source>
        <dbReference type="Google" id="ProtNLM"/>
    </source>
</evidence>
<evidence type="ECO:0000313" key="3">
    <source>
        <dbReference type="Proteomes" id="UP000749471"/>
    </source>
</evidence>
<organism evidence="2 3">
    <name type="scientific">Tissierella simiarum</name>
    <dbReference type="NCBI Taxonomy" id="2841534"/>
    <lineage>
        <taxon>Bacteria</taxon>
        <taxon>Bacillati</taxon>
        <taxon>Bacillota</taxon>
        <taxon>Tissierellia</taxon>
        <taxon>Tissierellales</taxon>
        <taxon>Tissierellaceae</taxon>
        <taxon>Tissierella</taxon>
    </lineage>
</organism>
<keyword evidence="3" id="KW-1185">Reference proteome</keyword>
<feature type="transmembrane region" description="Helical" evidence="1">
    <location>
        <begin position="589"/>
        <end position="616"/>
    </location>
</feature>
<evidence type="ECO:0000313" key="2">
    <source>
        <dbReference type="EMBL" id="MBU5437403.1"/>
    </source>
</evidence>
<protein>
    <recommendedName>
        <fullName evidence="4">Phosphoglyceromutase</fullName>
    </recommendedName>
</protein>
<sequence>MKKKNIVSLIILIFILITSGNTYGESLKTVVILVDELPLDRVEDLATEDYSLGLMNLKTRKPYSEESLYLTLSTGKKVGVKEGIIGRMHKEEKGTITIERFSSVIDPLMSKTPNLGLLGEVLKKEGISFIGEDLGSILAADNKGNISQGEISIKYDIDWLKQKTDQLLRRNNILVLSYDMENNSKRVELLKDYLNYIDKDQILIIPKKGSSKYSLNKFLVPIIYKDMNDSGILTSKSTKRQGFVAIEDISIQIKETYGHKNKSDIGKSFKAIHKDNPLLEIKSNYDKTINLFLIAYLFHGITYLTQLIYGIYLLKGGKARNKKIYAFYSFVVINILVSLILGFFQFHINMVLYLFINLIFSYFITMYLVNKNINIVELSSIATYVLIVFGIIFYPKIIYNSYIGFNNLVYGARYYGLNNGIMGVLLATSIITFFQITKNMNDSVIKKILFILLFGLNMIALSVNFGANTGGFITSIALFIIMMYFILFNRKNNYKTIGLLIIIGLLLFGINMYMDSLSNEKSHAIQFFYRIKKEGIKEFLYMFRFKWQELLKLTLIPPFSLVLIFQGVILNKLFKSLKENKRLKGETIIILITSLIGFILNDTGVITLIYMTHYLILLLMNELPYLE</sequence>
<keyword evidence="1" id="KW-0812">Transmembrane</keyword>
<keyword evidence="1" id="KW-0472">Membrane</keyword>
<feature type="transmembrane region" description="Helical" evidence="1">
    <location>
        <begin position="550"/>
        <end position="569"/>
    </location>
</feature>
<comment type="caution">
    <text evidence="2">The sequence shown here is derived from an EMBL/GenBank/DDBJ whole genome shotgun (WGS) entry which is preliminary data.</text>
</comment>
<dbReference type="EMBL" id="JAHLPM010000003">
    <property type="protein sequence ID" value="MBU5437403.1"/>
    <property type="molecule type" value="Genomic_DNA"/>
</dbReference>